<evidence type="ECO:0000313" key="2">
    <source>
        <dbReference type="Proteomes" id="UP000033684"/>
    </source>
</evidence>
<organism evidence="1 2">
    <name type="scientific">Methylocucumis oryzae</name>
    <dbReference type="NCBI Taxonomy" id="1632867"/>
    <lineage>
        <taxon>Bacteria</taxon>
        <taxon>Pseudomonadati</taxon>
        <taxon>Pseudomonadota</taxon>
        <taxon>Gammaproteobacteria</taxon>
        <taxon>Methylococcales</taxon>
        <taxon>Methylococcaceae</taxon>
        <taxon>Methylocucumis</taxon>
    </lineage>
</organism>
<gene>
    <name evidence="1" type="ORF">VZ94_00435</name>
</gene>
<dbReference type="Proteomes" id="UP000033684">
    <property type="component" value="Unassembled WGS sequence"/>
</dbReference>
<proteinExistence type="predicted"/>
<protein>
    <submittedName>
        <fullName evidence="1">Uncharacterized protein</fullName>
    </submittedName>
</protein>
<reference evidence="1 2" key="2">
    <citation type="journal article" date="2016" name="Microb. Ecol.">
        <title>Genome Characteristics of a Novel Type I Methanotroph (Sn10-6) Isolated from a Flooded Indian Rice Field.</title>
        <authorList>
            <person name="Rahalkar M.C."/>
            <person name="Pandit P.S."/>
            <person name="Dhakephalkar P.K."/>
            <person name="Pore S."/>
            <person name="Arora P."/>
            <person name="Kapse N."/>
        </authorList>
    </citation>
    <scope>NUCLEOTIDE SEQUENCE [LARGE SCALE GENOMIC DNA]</scope>
    <source>
        <strain evidence="1 2">Sn10-6</strain>
    </source>
</reference>
<reference evidence="2" key="1">
    <citation type="submission" date="2015-03" db="EMBL/GenBank/DDBJ databases">
        <title>Draft genome sequence of a novel methanotroph (Sn10-6) isolated from flooded ricefield rhizosphere in India.</title>
        <authorList>
            <person name="Pandit P.S."/>
            <person name="Pore S.D."/>
            <person name="Arora P."/>
            <person name="Kapse N.G."/>
            <person name="Dhakephalkar P.K."/>
            <person name="Rahalkar M.C."/>
        </authorList>
    </citation>
    <scope>NUCLEOTIDE SEQUENCE [LARGE SCALE GENOMIC DNA]</scope>
    <source>
        <strain evidence="2">Sn10-6</strain>
    </source>
</reference>
<dbReference type="EMBL" id="LAJX01000004">
    <property type="protein sequence ID" value="KJV08061.1"/>
    <property type="molecule type" value="Genomic_DNA"/>
</dbReference>
<accession>A0A0F3IMY1</accession>
<dbReference type="AlphaFoldDB" id="A0A0F3IMY1"/>
<sequence>MSIKNDVGLIDKFREFQDVCSMQVKINHDQICEIVVADLMNKYKACAERNDEFKEAFAKVLRFYLDEEEFNEMLGIIEQPRGLNENPDVWCKYGY</sequence>
<name>A0A0F3IMY1_9GAMM</name>
<keyword evidence="2" id="KW-1185">Reference proteome</keyword>
<comment type="caution">
    <text evidence="1">The sequence shown here is derived from an EMBL/GenBank/DDBJ whole genome shotgun (WGS) entry which is preliminary data.</text>
</comment>
<evidence type="ECO:0000313" key="1">
    <source>
        <dbReference type="EMBL" id="KJV08061.1"/>
    </source>
</evidence>
<dbReference type="RefSeq" id="WP_045777700.1">
    <property type="nucleotide sequence ID" value="NZ_LAJX01000004.1"/>
</dbReference>